<dbReference type="FunFam" id="2.40.10.10:FF:000015">
    <property type="entry name" value="Atrial natriuretic peptide-converting enzyme"/>
    <property type="match status" value="1"/>
</dbReference>
<dbReference type="PROSITE" id="PS00134">
    <property type="entry name" value="TRYPSIN_HIS"/>
    <property type="match status" value="1"/>
</dbReference>
<keyword evidence="9" id="KW-0732">Signal</keyword>
<keyword evidence="4 7" id="KW-0378">Hydrolase</keyword>
<proteinExistence type="predicted"/>
<dbReference type="PRINTS" id="PR00722">
    <property type="entry name" value="CHYMOTRYPSIN"/>
</dbReference>
<feature type="compositionally biased region" description="Polar residues" evidence="8">
    <location>
        <begin position="226"/>
        <end position="237"/>
    </location>
</feature>
<dbReference type="PROSITE" id="PS50240">
    <property type="entry name" value="TRYPSIN_DOM"/>
    <property type="match status" value="1"/>
</dbReference>
<comment type="caution">
    <text evidence="11">The sequence shown here is derived from an EMBL/GenBank/DDBJ whole genome shotgun (WGS) entry which is preliminary data.</text>
</comment>
<dbReference type="SMART" id="SM00020">
    <property type="entry name" value="Tryp_SPc"/>
    <property type="match status" value="1"/>
</dbReference>
<sequence>MLRPSCSCDSDRKQIVICTVLTLCLLACRADKVAAQKSEGDLCLQKTGEVGVCQLLTRCTAVVQKVLQGERPTVCSIKLDMPIICCDMSPAVRLQPQGPRNIIPKQNPSEFTNEYYLSDAAPYQLSSVNSPVRYSRGNRNEPWWLIEKPFIETVPDTSVKPQFSSSSNNSSNHNSNNNNNNNNNNNENNNHRPHRPNLETSQYHWWYSERPFTSAPLPPPTRETTKPITKPNQSTVRRSGRERISEMKCKEYSKLVTAQVGVLPLVPTPEPVYVDIPKCDFTSVPLIVGGEEAELKEFPHMVALGYLENGHIDWRCGGSLISEYFVLTAAHCAPRNNPPTIARLGDLNLKLTNDGAQPINYLVEEVIQHPQYKPPAKYNDVALLKLDRQVEFSEFIRPACLHQTDTFQINKTVATGWGRIDYAEKKSDVLLKVVLSIIDNRQCNGLYEMDGVTRELKDGIVPSMMCAGELEGGKDTCQGDSGGPIQITRHNNQCLYSIIGITSFGKFCAAKNAPGVYTRVSSFVPWIESIVWPE</sequence>
<evidence type="ECO:0000256" key="2">
    <source>
        <dbReference type="ARBA" id="ARBA00022525"/>
    </source>
</evidence>
<keyword evidence="5 7" id="KW-0720">Serine protease</keyword>
<reference evidence="11 12" key="1">
    <citation type="submission" date="2017-12" db="EMBL/GenBank/DDBJ databases">
        <title>Hemimetabolous genomes reveal molecular basis of termite eusociality.</title>
        <authorList>
            <person name="Harrison M.C."/>
            <person name="Jongepier E."/>
            <person name="Robertson H.M."/>
            <person name="Arning N."/>
            <person name="Bitard-Feildel T."/>
            <person name="Chao H."/>
            <person name="Childers C.P."/>
            <person name="Dinh H."/>
            <person name="Doddapaneni H."/>
            <person name="Dugan S."/>
            <person name="Gowin J."/>
            <person name="Greiner C."/>
            <person name="Han Y."/>
            <person name="Hu H."/>
            <person name="Hughes D.S.T."/>
            <person name="Huylmans A.-K."/>
            <person name="Kemena C."/>
            <person name="Kremer L.P.M."/>
            <person name="Lee S.L."/>
            <person name="Lopez-Ezquerra A."/>
            <person name="Mallet L."/>
            <person name="Monroy-Kuhn J.M."/>
            <person name="Moser A."/>
            <person name="Murali S.C."/>
            <person name="Muzny D.M."/>
            <person name="Otani S."/>
            <person name="Piulachs M.-D."/>
            <person name="Poelchau M."/>
            <person name="Qu J."/>
            <person name="Schaub F."/>
            <person name="Wada-Katsumata A."/>
            <person name="Worley K.C."/>
            <person name="Xie Q."/>
            <person name="Ylla G."/>
            <person name="Poulsen M."/>
            <person name="Gibbs R.A."/>
            <person name="Schal C."/>
            <person name="Richards S."/>
            <person name="Belles X."/>
            <person name="Korb J."/>
            <person name="Bornberg-Bauer E."/>
        </authorList>
    </citation>
    <scope>NUCLEOTIDE SEQUENCE [LARGE SCALE GENOMIC DNA]</scope>
    <source>
        <tissue evidence="11">Whole body</tissue>
    </source>
</reference>
<evidence type="ECO:0000313" key="11">
    <source>
        <dbReference type="EMBL" id="PNF38947.1"/>
    </source>
</evidence>
<accession>A0A2J7RDN0</accession>
<dbReference type="Gene3D" id="2.40.10.10">
    <property type="entry name" value="Trypsin-like serine proteases"/>
    <property type="match status" value="2"/>
</dbReference>
<dbReference type="InterPro" id="IPR033116">
    <property type="entry name" value="TRYPSIN_SER"/>
</dbReference>
<dbReference type="STRING" id="105785.A0A2J7RDN0"/>
<evidence type="ECO:0000259" key="10">
    <source>
        <dbReference type="PROSITE" id="PS50240"/>
    </source>
</evidence>
<dbReference type="Proteomes" id="UP000235965">
    <property type="component" value="Unassembled WGS sequence"/>
</dbReference>
<dbReference type="SUPFAM" id="SSF50494">
    <property type="entry name" value="Trypsin-like serine proteases"/>
    <property type="match status" value="1"/>
</dbReference>
<feature type="region of interest" description="Disordered" evidence="8">
    <location>
        <begin position="156"/>
        <end position="197"/>
    </location>
</feature>
<evidence type="ECO:0000256" key="4">
    <source>
        <dbReference type="ARBA" id="ARBA00022801"/>
    </source>
</evidence>
<dbReference type="CDD" id="cd00190">
    <property type="entry name" value="Tryp_SPc"/>
    <property type="match status" value="1"/>
</dbReference>
<feature type="region of interest" description="Disordered" evidence="8">
    <location>
        <begin position="212"/>
        <end position="242"/>
    </location>
</feature>
<dbReference type="InterPro" id="IPR009003">
    <property type="entry name" value="Peptidase_S1_PA"/>
</dbReference>
<dbReference type="Pfam" id="PF00089">
    <property type="entry name" value="Trypsin"/>
    <property type="match status" value="1"/>
</dbReference>
<comment type="subcellular location">
    <subcellularLocation>
        <location evidence="1">Secreted</location>
    </subcellularLocation>
</comment>
<feature type="domain" description="Peptidase S1" evidence="10">
    <location>
        <begin position="287"/>
        <end position="532"/>
    </location>
</feature>
<dbReference type="InterPro" id="IPR018114">
    <property type="entry name" value="TRYPSIN_HIS"/>
</dbReference>
<feature type="signal peptide" evidence="9">
    <location>
        <begin position="1"/>
        <end position="35"/>
    </location>
</feature>
<evidence type="ECO:0000256" key="6">
    <source>
        <dbReference type="ARBA" id="ARBA00023157"/>
    </source>
</evidence>
<dbReference type="FunCoup" id="A0A2J7RDN0">
    <property type="interactions" value="10"/>
</dbReference>
<keyword evidence="6" id="KW-1015">Disulfide bond</keyword>
<gene>
    <name evidence="11" type="ORF">B7P43_G07030</name>
</gene>
<name>A0A2J7RDN0_9NEOP</name>
<evidence type="ECO:0000313" key="12">
    <source>
        <dbReference type="Proteomes" id="UP000235965"/>
    </source>
</evidence>
<dbReference type="OrthoDB" id="6339452at2759"/>
<dbReference type="InParanoid" id="A0A2J7RDN0"/>
<dbReference type="InterPro" id="IPR001254">
    <property type="entry name" value="Trypsin_dom"/>
</dbReference>
<evidence type="ECO:0000256" key="7">
    <source>
        <dbReference type="RuleBase" id="RU363034"/>
    </source>
</evidence>
<evidence type="ECO:0000256" key="9">
    <source>
        <dbReference type="SAM" id="SignalP"/>
    </source>
</evidence>
<keyword evidence="3 7" id="KW-0645">Protease</keyword>
<keyword evidence="2" id="KW-0964">Secreted</keyword>
<feature type="chain" id="PRO_5014473818" description="Peptidase S1 domain-containing protein" evidence="9">
    <location>
        <begin position="36"/>
        <end position="534"/>
    </location>
</feature>
<protein>
    <recommendedName>
        <fullName evidence="10">Peptidase S1 domain-containing protein</fullName>
    </recommendedName>
</protein>
<dbReference type="AlphaFoldDB" id="A0A2J7RDN0"/>
<evidence type="ECO:0000256" key="8">
    <source>
        <dbReference type="SAM" id="MobiDB-lite"/>
    </source>
</evidence>
<feature type="compositionally biased region" description="Low complexity" evidence="8">
    <location>
        <begin position="164"/>
        <end position="188"/>
    </location>
</feature>
<dbReference type="InterPro" id="IPR001314">
    <property type="entry name" value="Peptidase_S1A"/>
</dbReference>
<dbReference type="EMBL" id="NEVH01005287">
    <property type="protein sequence ID" value="PNF38947.1"/>
    <property type="molecule type" value="Genomic_DNA"/>
</dbReference>
<dbReference type="PANTHER" id="PTHR24252">
    <property type="entry name" value="ACROSIN-RELATED"/>
    <property type="match status" value="1"/>
</dbReference>
<dbReference type="GO" id="GO:0005576">
    <property type="term" value="C:extracellular region"/>
    <property type="evidence" value="ECO:0007669"/>
    <property type="project" value="UniProtKB-SubCell"/>
</dbReference>
<dbReference type="InterPro" id="IPR043504">
    <property type="entry name" value="Peptidase_S1_PA_chymotrypsin"/>
</dbReference>
<evidence type="ECO:0000256" key="1">
    <source>
        <dbReference type="ARBA" id="ARBA00004613"/>
    </source>
</evidence>
<keyword evidence="12" id="KW-1185">Reference proteome</keyword>
<organism evidence="11 12">
    <name type="scientific">Cryptotermes secundus</name>
    <dbReference type="NCBI Taxonomy" id="105785"/>
    <lineage>
        <taxon>Eukaryota</taxon>
        <taxon>Metazoa</taxon>
        <taxon>Ecdysozoa</taxon>
        <taxon>Arthropoda</taxon>
        <taxon>Hexapoda</taxon>
        <taxon>Insecta</taxon>
        <taxon>Pterygota</taxon>
        <taxon>Neoptera</taxon>
        <taxon>Polyneoptera</taxon>
        <taxon>Dictyoptera</taxon>
        <taxon>Blattodea</taxon>
        <taxon>Blattoidea</taxon>
        <taxon>Termitoidae</taxon>
        <taxon>Kalotermitidae</taxon>
        <taxon>Cryptotermitinae</taxon>
        <taxon>Cryptotermes</taxon>
    </lineage>
</organism>
<evidence type="ECO:0000256" key="5">
    <source>
        <dbReference type="ARBA" id="ARBA00022825"/>
    </source>
</evidence>
<dbReference type="PROSITE" id="PS00135">
    <property type="entry name" value="TRYPSIN_SER"/>
    <property type="match status" value="1"/>
</dbReference>
<evidence type="ECO:0000256" key="3">
    <source>
        <dbReference type="ARBA" id="ARBA00022670"/>
    </source>
</evidence>
<dbReference type="GO" id="GO:0004252">
    <property type="term" value="F:serine-type endopeptidase activity"/>
    <property type="evidence" value="ECO:0007669"/>
    <property type="project" value="InterPro"/>
</dbReference>
<dbReference type="GO" id="GO:0006508">
    <property type="term" value="P:proteolysis"/>
    <property type="evidence" value="ECO:0007669"/>
    <property type="project" value="UniProtKB-KW"/>
</dbReference>
<dbReference type="PANTHER" id="PTHR24252:SF7">
    <property type="entry name" value="HYALIN"/>
    <property type="match status" value="1"/>
</dbReference>